<evidence type="ECO:0000256" key="1">
    <source>
        <dbReference type="ARBA" id="ARBA00022722"/>
    </source>
</evidence>
<dbReference type="InterPro" id="IPR036397">
    <property type="entry name" value="RNaseH_sf"/>
</dbReference>
<organism evidence="5 6">
    <name type="scientific">Catenisphaera adipataccumulans</name>
    <dbReference type="NCBI Taxonomy" id="700500"/>
    <lineage>
        <taxon>Bacteria</taxon>
        <taxon>Bacillati</taxon>
        <taxon>Bacillota</taxon>
        <taxon>Erysipelotrichia</taxon>
        <taxon>Erysipelotrichales</taxon>
        <taxon>Erysipelotrichaceae</taxon>
        <taxon>Catenisphaera</taxon>
    </lineage>
</organism>
<dbReference type="GO" id="GO:0008408">
    <property type="term" value="F:3'-5' exonuclease activity"/>
    <property type="evidence" value="ECO:0007669"/>
    <property type="project" value="TreeGrafter"/>
</dbReference>
<evidence type="ECO:0000259" key="4">
    <source>
        <dbReference type="SMART" id="SM00479"/>
    </source>
</evidence>
<evidence type="ECO:0000256" key="3">
    <source>
        <dbReference type="ARBA" id="ARBA00022839"/>
    </source>
</evidence>
<keyword evidence="2" id="KW-0378">Hydrolase</keyword>
<dbReference type="AlphaFoldDB" id="A0A7W8CV33"/>
<gene>
    <name evidence="5" type="ORF">HNQ47_000116</name>
</gene>
<dbReference type="PANTHER" id="PTHR30231:SF4">
    <property type="entry name" value="PROTEIN NEN2"/>
    <property type="match status" value="1"/>
</dbReference>
<evidence type="ECO:0000313" key="5">
    <source>
        <dbReference type="EMBL" id="MBB5182113.1"/>
    </source>
</evidence>
<comment type="caution">
    <text evidence="5">The sequence shown here is derived from an EMBL/GenBank/DDBJ whole genome shotgun (WGS) entry which is preliminary data.</text>
</comment>
<keyword evidence="3 5" id="KW-0269">Exonuclease</keyword>
<dbReference type="Pfam" id="PF00929">
    <property type="entry name" value="RNase_T"/>
    <property type="match status" value="1"/>
</dbReference>
<dbReference type="GO" id="GO:0003887">
    <property type="term" value="F:DNA-directed DNA polymerase activity"/>
    <property type="evidence" value="ECO:0007669"/>
    <property type="project" value="InterPro"/>
</dbReference>
<proteinExistence type="predicted"/>
<dbReference type="SMART" id="SM00479">
    <property type="entry name" value="EXOIII"/>
    <property type="match status" value="1"/>
</dbReference>
<sequence length="339" mass="38364">MNEILTDERFLNIETYERLQKSFIAFDTETTGLSPENDVIIEVGAVKFENGSVTDTFTTLIDEGVPVPYGAYQVNHISTQMLRKYGTAPAAAYQQLIDFFGDALAGGTLLCAHNANFDMGFLSRALSRYDYSGCLQYIDTLKLSRRTVKGLYSYSQGALAQYFQIVNPQAHRAAADAETCGRTLDRLLSLNQENIEQRRIDLTQRQYSRKETAAASVIVQILLDHGCPPEKIRLYRTKSNYVEIISGYRPIKIRIMKKKSYVIVPAQYISGQETEPCTKSEGTDMVRLLFHDPAELMAYRKLIWQLHLDSSAALPSAMEPYERRFLKQADLDNISCLMS</sequence>
<feature type="domain" description="Exonuclease" evidence="4">
    <location>
        <begin position="22"/>
        <end position="193"/>
    </location>
</feature>
<dbReference type="InterPro" id="IPR012337">
    <property type="entry name" value="RNaseH-like_sf"/>
</dbReference>
<keyword evidence="1" id="KW-0540">Nuclease</keyword>
<dbReference type="InterPro" id="IPR013520">
    <property type="entry name" value="Ribonucl_H"/>
</dbReference>
<keyword evidence="6" id="KW-1185">Reference proteome</keyword>
<reference evidence="5 6" key="1">
    <citation type="submission" date="2020-08" db="EMBL/GenBank/DDBJ databases">
        <title>Genomic Encyclopedia of Type Strains, Phase IV (KMG-IV): sequencing the most valuable type-strain genomes for metagenomic binning, comparative biology and taxonomic classification.</title>
        <authorList>
            <person name="Goeker M."/>
        </authorList>
    </citation>
    <scope>NUCLEOTIDE SEQUENCE [LARGE SCALE GENOMIC DNA]</scope>
    <source>
        <strain evidence="5 6">DSM 25799</strain>
    </source>
</reference>
<dbReference type="PANTHER" id="PTHR30231">
    <property type="entry name" value="DNA POLYMERASE III SUBUNIT EPSILON"/>
    <property type="match status" value="1"/>
</dbReference>
<dbReference type="FunFam" id="3.30.420.10:FF:000045">
    <property type="entry name" value="3'-5' exonuclease DinG"/>
    <property type="match status" value="1"/>
</dbReference>
<dbReference type="InterPro" id="IPR006054">
    <property type="entry name" value="DnaQ"/>
</dbReference>
<dbReference type="GO" id="GO:0003677">
    <property type="term" value="F:DNA binding"/>
    <property type="evidence" value="ECO:0007669"/>
    <property type="project" value="InterPro"/>
</dbReference>
<dbReference type="NCBIfam" id="TIGR00573">
    <property type="entry name" value="dnaq"/>
    <property type="match status" value="1"/>
</dbReference>
<dbReference type="Gene3D" id="3.30.420.10">
    <property type="entry name" value="Ribonuclease H-like superfamily/Ribonuclease H"/>
    <property type="match status" value="1"/>
</dbReference>
<dbReference type="CDD" id="cd06127">
    <property type="entry name" value="DEDDh"/>
    <property type="match status" value="1"/>
</dbReference>
<dbReference type="SUPFAM" id="SSF53098">
    <property type="entry name" value="Ribonuclease H-like"/>
    <property type="match status" value="1"/>
</dbReference>
<evidence type="ECO:0000313" key="6">
    <source>
        <dbReference type="Proteomes" id="UP000539953"/>
    </source>
</evidence>
<protein>
    <submittedName>
        <fullName evidence="5">DNA polymerase III epsilon subunit family exonuclease</fullName>
    </submittedName>
</protein>
<name>A0A7W8CV33_9FIRM</name>
<dbReference type="GO" id="GO:0006260">
    <property type="term" value="P:DNA replication"/>
    <property type="evidence" value="ECO:0007669"/>
    <property type="project" value="InterPro"/>
</dbReference>
<dbReference type="RefSeq" id="WP_183326553.1">
    <property type="nucleotide sequence ID" value="NZ_JACHHK010000001.1"/>
</dbReference>
<dbReference type="Proteomes" id="UP000539953">
    <property type="component" value="Unassembled WGS sequence"/>
</dbReference>
<evidence type="ECO:0000256" key="2">
    <source>
        <dbReference type="ARBA" id="ARBA00022801"/>
    </source>
</evidence>
<accession>A0A7W8CV33</accession>
<dbReference type="EMBL" id="JACHHK010000001">
    <property type="protein sequence ID" value="MBB5182113.1"/>
    <property type="molecule type" value="Genomic_DNA"/>
</dbReference>